<name>A0A857MHE8_9ACTN</name>
<dbReference type="GO" id="GO:0016491">
    <property type="term" value="F:oxidoreductase activity"/>
    <property type="evidence" value="ECO:0007669"/>
    <property type="project" value="UniProtKB-KW"/>
</dbReference>
<organism evidence="4">
    <name type="scientific">Gordonia amarae</name>
    <dbReference type="NCBI Taxonomy" id="36821"/>
    <lineage>
        <taxon>Bacteria</taxon>
        <taxon>Bacillati</taxon>
        <taxon>Actinomycetota</taxon>
        <taxon>Actinomycetes</taxon>
        <taxon>Mycobacteriales</taxon>
        <taxon>Gordoniaceae</taxon>
        <taxon>Gordonia</taxon>
    </lineage>
</organism>
<accession>A0A857MHE8</accession>
<sequence length="167" mass="17864">MPVPSVAAPLATTAVAAPAAASFCFHPTCIVTSVCVIHPIETTSPRCRISLPCLTTSPRDEGSHAPVALGLAQRALQEIAGIVNNKIRPGYEGSVGDSDLFQLDFMRHEAKFRAAQAYVYEVFGDAEATAAQGIEISDEQRARMRAVTTPLSSAVSLRPSRIRTRSR</sequence>
<proteinExistence type="predicted"/>
<keyword evidence="1" id="KW-0560">Oxidoreductase</keyword>
<dbReference type="EMBL" id="CP045810">
    <property type="protein sequence ID" value="QHN41964.1"/>
    <property type="molecule type" value="Genomic_DNA"/>
</dbReference>
<reference evidence="4" key="1">
    <citation type="journal article" date="2021" name="Nat. Microbiol.">
        <title>Cocultivation of an ultrasmall environmental parasitic bacterium with lytic ability against bacteria associated with wastewater foams.</title>
        <authorList>
            <person name="Batinovic S."/>
            <person name="Rose J.J.A."/>
            <person name="Ratcliffe J."/>
            <person name="Seviour R.J."/>
            <person name="Petrovski S."/>
        </authorList>
    </citation>
    <scope>NUCLEOTIDE SEQUENCE</scope>
    <source>
        <strain evidence="4">CON44</strain>
    </source>
</reference>
<evidence type="ECO:0000256" key="2">
    <source>
        <dbReference type="SAM" id="SignalP"/>
    </source>
</evidence>
<evidence type="ECO:0000313" key="4">
    <source>
        <dbReference type="EMBL" id="QHN41964.1"/>
    </source>
</evidence>
<evidence type="ECO:0000259" key="3">
    <source>
        <dbReference type="Pfam" id="PF08028"/>
    </source>
</evidence>
<dbReference type="Gene3D" id="1.20.140.10">
    <property type="entry name" value="Butyryl-CoA Dehydrogenase, subunit A, domain 3"/>
    <property type="match status" value="1"/>
</dbReference>
<dbReference type="Pfam" id="PF08028">
    <property type="entry name" value="Acyl-CoA_dh_2"/>
    <property type="match status" value="1"/>
</dbReference>
<feature type="signal peptide" evidence="2">
    <location>
        <begin position="1"/>
        <end position="19"/>
    </location>
</feature>
<gene>
    <name evidence="4" type="ORF">GII30_11075</name>
</gene>
<dbReference type="AlphaFoldDB" id="A0A857MHE8"/>
<feature type="chain" id="PRO_5039145481" description="Acyl-CoA dehydrogenase C-terminal domain-containing protein" evidence="2">
    <location>
        <begin position="20"/>
        <end position="167"/>
    </location>
</feature>
<keyword evidence="2" id="KW-0732">Signal</keyword>
<feature type="domain" description="Acyl-CoA dehydrogenase C-terminal" evidence="3">
    <location>
        <begin position="64"/>
        <end position="149"/>
    </location>
</feature>
<evidence type="ECO:0000256" key="1">
    <source>
        <dbReference type="ARBA" id="ARBA00023002"/>
    </source>
</evidence>
<protein>
    <recommendedName>
        <fullName evidence="3">Acyl-CoA dehydrogenase C-terminal domain-containing protein</fullName>
    </recommendedName>
</protein>
<dbReference type="InterPro" id="IPR013107">
    <property type="entry name" value="Acyl-CoA_DH_C"/>
</dbReference>